<dbReference type="OrthoDB" id="7015055at2"/>
<organism evidence="3 4">
    <name type="scientific">Pseudomonas fluorescens LMG 5329</name>
    <dbReference type="NCBI Taxonomy" id="1324332"/>
    <lineage>
        <taxon>Bacteria</taxon>
        <taxon>Pseudomonadati</taxon>
        <taxon>Pseudomonadota</taxon>
        <taxon>Gammaproteobacteria</taxon>
        <taxon>Pseudomonadales</taxon>
        <taxon>Pseudomonadaceae</taxon>
        <taxon>Pseudomonas</taxon>
    </lineage>
</organism>
<evidence type="ECO:0000256" key="1">
    <source>
        <dbReference type="SAM" id="MobiDB-lite"/>
    </source>
</evidence>
<dbReference type="Proteomes" id="UP000030060">
    <property type="component" value="Unassembled WGS sequence"/>
</dbReference>
<feature type="region of interest" description="Disordered" evidence="1">
    <location>
        <begin position="61"/>
        <end position="89"/>
    </location>
</feature>
<keyword evidence="2" id="KW-0732">Signal</keyword>
<sequence length="89" mass="9873">MNRFLAISLLIVSSVLAGCATHPSPELRPYTAEETKQLALEALSRRGLSFDEYQQQRAALTGQPQKPFGFDRQGEMNAERSVTLHGRPS</sequence>
<gene>
    <name evidence="3" type="ORF">K814_0109195</name>
</gene>
<feature type="chain" id="PRO_5001996809" description="Lipoprotein" evidence="2">
    <location>
        <begin position="18"/>
        <end position="89"/>
    </location>
</feature>
<proteinExistence type="predicted"/>
<evidence type="ECO:0000313" key="3">
    <source>
        <dbReference type="EMBL" id="KGE68285.1"/>
    </source>
</evidence>
<reference evidence="3 4" key="1">
    <citation type="journal article" date="2013" name="Genome Announc.">
        <title>Draft Genome Sequence of Pseudomonas fluorescens LMG 5329, a White Line-Inducing Principle-Producing Bioindicator for the Mushroom Pathogen Pseudomonas tolaasii.</title>
        <authorList>
            <person name="Ghequire M.G."/>
            <person name="Rokni-Zadeh H."/>
            <person name="Zarrineh P."/>
            <person name="De Mot R."/>
        </authorList>
    </citation>
    <scope>NUCLEOTIDE SEQUENCE [LARGE SCALE GENOMIC DNA]</scope>
    <source>
        <strain evidence="3 4">LMG 5329</strain>
    </source>
</reference>
<dbReference type="RefSeq" id="WP_038844883.1">
    <property type="nucleotide sequence ID" value="NZ_ASGY01000067.1"/>
</dbReference>
<evidence type="ECO:0000313" key="4">
    <source>
        <dbReference type="Proteomes" id="UP000030060"/>
    </source>
</evidence>
<dbReference type="PROSITE" id="PS51257">
    <property type="entry name" value="PROKAR_LIPOPROTEIN"/>
    <property type="match status" value="1"/>
</dbReference>
<name>A0A0A1Z1Y5_PSEFL</name>
<feature type="signal peptide" evidence="2">
    <location>
        <begin position="1"/>
        <end position="17"/>
    </location>
</feature>
<evidence type="ECO:0000256" key="2">
    <source>
        <dbReference type="SAM" id="SignalP"/>
    </source>
</evidence>
<dbReference type="EMBL" id="ASGY01000067">
    <property type="protein sequence ID" value="KGE68285.1"/>
    <property type="molecule type" value="Genomic_DNA"/>
</dbReference>
<evidence type="ECO:0008006" key="5">
    <source>
        <dbReference type="Google" id="ProtNLM"/>
    </source>
</evidence>
<accession>A0A0A1Z1Y5</accession>
<protein>
    <recommendedName>
        <fullName evidence="5">Lipoprotein</fullName>
    </recommendedName>
</protein>
<comment type="caution">
    <text evidence="3">The sequence shown here is derived from an EMBL/GenBank/DDBJ whole genome shotgun (WGS) entry which is preliminary data.</text>
</comment>
<dbReference type="AlphaFoldDB" id="A0A0A1Z1Y5"/>